<reference evidence="8" key="3">
    <citation type="submission" date="2025-09" db="UniProtKB">
        <authorList>
            <consortium name="Ensembl"/>
        </authorList>
    </citation>
    <scope>IDENTIFICATION</scope>
</reference>
<dbReference type="GO" id="GO:0005576">
    <property type="term" value="C:extracellular region"/>
    <property type="evidence" value="ECO:0007669"/>
    <property type="project" value="UniProtKB-SubCell"/>
</dbReference>
<proteinExistence type="inferred from homology"/>
<dbReference type="Gene3D" id="2.20.25.590">
    <property type="match status" value="1"/>
</dbReference>
<reference evidence="8" key="2">
    <citation type="submission" date="2025-08" db="UniProtKB">
        <authorList>
            <consortium name="Ensembl"/>
        </authorList>
    </citation>
    <scope>IDENTIFICATION</scope>
</reference>
<dbReference type="InterPro" id="IPR008735">
    <property type="entry name" value="PSP94"/>
</dbReference>
<keyword evidence="9" id="KW-1185">Reference proteome</keyword>
<comment type="similarity">
    <text evidence="2 6">Belongs to the beta-microseminoprotein family.</text>
</comment>
<evidence type="ECO:0000256" key="6">
    <source>
        <dbReference type="RuleBase" id="RU364124"/>
    </source>
</evidence>
<evidence type="ECO:0000256" key="3">
    <source>
        <dbReference type="ARBA" id="ARBA00022525"/>
    </source>
</evidence>
<sequence length="179" mass="20051">MTFHSHFASSPVNFSNFIDLVSLLDYLKIEALPSNHLSEPSRALPTGHSVNNYQLNPFIFLPWPFFTLQNALLFSFVVLATFVTLCNAQCYFIPNESSASNGCKDLSGVTHELKSDWKTENCESCHCSNDGIECCNTAAIPMGYDRDKCQAVFNKETCTYTVLEKKDPLKNCTVTAWVL</sequence>
<dbReference type="Ensembl" id="ENSBGRT00000023579.1">
    <property type="protein sequence ID" value="ENSBGRP00000020381.1"/>
    <property type="gene ID" value="ENSBGRG00000012898.1"/>
</dbReference>
<evidence type="ECO:0000256" key="1">
    <source>
        <dbReference type="ARBA" id="ARBA00004613"/>
    </source>
</evidence>
<name>A0A8B9XDP4_BOSMU</name>
<evidence type="ECO:0000256" key="5">
    <source>
        <dbReference type="ARBA" id="ARBA00023157"/>
    </source>
</evidence>
<accession>A0A8B9XDP4</accession>
<keyword evidence="4" id="KW-0732">Signal</keyword>
<keyword evidence="7" id="KW-0812">Transmembrane</keyword>
<keyword evidence="7" id="KW-0472">Membrane</keyword>
<dbReference type="GeneTree" id="ENSGT00940000154371"/>
<protein>
    <recommendedName>
        <fullName evidence="6">Beta-microseminoprotein</fullName>
    </recommendedName>
</protein>
<evidence type="ECO:0000256" key="4">
    <source>
        <dbReference type="ARBA" id="ARBA00022729"/>
    </source>
</evidence>
<evidence type="ECO:0000313" key="9">
    <source>
        <dbReference type="Proteomes" id="UP000694520"/>
    </source>
</evidence>
<keyword evidence="3 6" id="KW-0964">Secreted</keyword>
<dbReference type="AlphaFoldDB" id="A0A8B9XDP4"/>
<evidence type="ECO:0000256" key="7">
    <source>
        <dbReference type="SAM" id="Phobius"/>
    </source>
</evidence>
<organism evidence="8 9">
    <name type="scientific">Bos mutus grunniens</name>
    <name type="common">Wild yak</name>
    <name type="synonym">Bos grunniens</name>
    <dbReference type="NCBI Taxonomy" id="30521"/>
    <lineage>
        <taxon>Eukaryota</taxon>
        <taxon>Metazoa</taxon>
        <taxon>Chordata</taxon>
        <taxon>Craniata</taxon>
        <taxon>Vertebrata</taxon>
        <taxon>Euteleostomi</taxon>
        <taxon>Mammalia</taxon>
        <taxon>Eutheria</taxon>
        <taxon>Laurasiatheria</taxon>
        <taxon>Artiodactyla</taxon>
        <taxon>Ruminantia</taxon>
        <taxon>Pecora</taxon>
        <taxon>Bovidae</taxon>
        <taxon>Bovinae</taxon>
        <taxon>Bos</taxon>
    </lineage>
</organism>
<comment type="subcellular location">
    <subcellularLocation>
        <location evidence="1 6">Secreted</location>
    </subcellularLocation>
</comment>
<dbReference type="Proteomes" id="UP000694520">
    <property type="component" value="Chromosome 27"/>
</dbReference>
<reference evidence="8" key="1">
    <citation type="submission" date="2019-05" db="EMBL/GenBank/DDBJ databases">
        <authorList>
            <person name="Zhang S."/>
            <person name="Liu J."/>
        </authorList>
    </citation>
    <scope>NUCLEOTIDE SEQUENCE [LARGE SCALE GENOMIC DNA]</scope>
</reference>
<dbReference type="Gene3D" id="2.10.70.10">
    <property type="entry name" value="Complement Module, domain 1"/>
    <property type="match status" value="1"/>
</dbReference>
<feature type="transmembrane region" description="Helical" evidence="7">
    <location>
        <begin position="71"/>
        <end position="92"/>
    </location>
</feature>
<keyword evidence="5" id="KW-1015">Disulfide bond</keyword>
<dbReference type="PANTHER" id="PTHR10500:SF8">
    <property type="entry name" value="BETA-MICROSEMINOPROTEIN"/>
    <property type="match status" value="1"/>
</dbReference>
<dbReference type="PANTHER" id="PTHR10500">
    <property type="entry name" value="BETA-MICROSEMINOPROTEIN"/>
    <property type="match status" value="1"/>
</dbReference>
<dbReference type="Pfam" id="PF05825">
    <property type="entry name" value="PSP94"/>
    <property type="match status" value="1"/>
</dbReference>
<evidence type="ECO:0000313" key="8">
    <source>
        <dbReference type="Ensembl" id="ENSBGRP00000020381.1"/>
    </source>
</evidence>
<evidence type="ECO:0000256" key="2">
    <source>
        <dbReference type="ARBA" id="ARBA00010352"/>
    </source>
</evidence>
<keyword evidence="7" id="KW-1133">Transmembrane helix</keyword>